<dbReference type="PRINTS" id="PR00818">
    <property type="entry name" value="ISLETAMYLOID"/>
</dbReference>
<evidence type="ECO:0000259" key="8">
    <source>
        <dbReference type="SMART" id="SM00113"/>
    </source>
</evidence>
<comment type="subcellular location">
    <subcellularLocation>
        <location evidence="1">Secreted</location>
    </subcellularLocation>
</comment>
<sequence>MSCFNLPAVLLVLSLTISCRSAAPLDRLKLDGSANGTSGKGLRIDVQARYTLFTPTRQMQQQETTREIRHQLEKRKCNTATCVTQRLADYLVRSHSNIGPLYRPTNVGSYTYGKRNVVGVLSRESIDYLQH</sequence>
<keyword evidence="4" id="KW-0372">Hormone</keyword>
<keyword evidence="3" id="KW-0964">Secreted</keyword>
<dbReference type="GO" id="GO:0005615">
    <property type="term" value="C:extracellular space"/>
    <property type="evidence" value="ECO:0007669"/>
    <property type="project" value="TreeGrafter"/>
</dbReference>
<dbReference type="GO" id="GO:0005179">
    <property type="term" value="F:hormone activity"/>
    <property type="evidence" value="ECO:0007669"/>
    <property type="project" value="UniProtKB-KW"/>
</dbReference>
<evidence type="ECO:0000256" key="3">
    <source>
        <dbReference type="ARBA" id="ARBA00022525"/>
    </source>
</evidence>
<dbReference type="InterPro" id="IPR021117">
    <property type="entry name" value="Calcitonin-like"/>
</dbReference>
<dbReference type="Gene3D" id="6.10.250.2190">
    <property type="match status" value="1"/>
</dbReference>
<evidence type="ECO:0000256" key="7">
    <source>
        <dbReference type="SAM" id="SignalP"/>
    </source>
</evidence>
<dbReference type="PANTHER" id="PTHR10505">
    <property type="entry name" value="CALCITONIN-RELATED"/>
    <property type="match status" value="1"/>
</dbReference>
<name>A0A8C5MPB4_9ANUR</name>
<dbReference type="InterPro" id="IPR018360">
    <property type="entry name" value="Calcitonin_CS"/>
</dbReference>
<evidence type="ECO:0000256" key="1">
    <source>
        <dbReference type="ARBA" id="ARBA00004613"/>
    </source>
</evidence>
<keyword evidence="7" id="KW-0732">Signal</keyword>
<dbReference type="OrthoDB" id="9898100at2759"/>
<dbReference type="PROSITE" id="PS00258">
    <property type="entry name" value="CALCITONIN"/>
    <property type="match status" value="1"/>
</dbReference>
<evidence type="ECO:0000256" key="6">
    <source>
        <dbReference type="PIRSR" id="PIRSR621116-50"/>
    </source>
</evidence>
<feature type="domain" description="Calcitonin peptide-like" evidence="8">
    <location>
        <begin position="74"/>
        <end position="116"/>
    </location>
</feature>
<evidence type="ECO:0000256" key="5">
    <source>
        <dbReference type="ARBA" id="ARBA00023157"/>
    </source>
</evidence>
<evidence type="ECO:0000256" key="4">
    <source>
        <dbReference type="ARBA" id="ARBA00022702"/>
    </source>
</evidence>
<keyword evidence="5 6" id="KW-1015">Disulfide bond</keyword>
<feature type="disulfide bond" evidence="6">
    <location>
        <begin position="77"/>
        <end position="82"/>
    </location>
</feature>
<organism evidence="9 10">
    <name type="scientific">Leptobrachium leishanense</name>
    <name type="common">Leishan spiny toad</name>
    <dbReference type="NCBI Taxonomy" id="445787"/>
    <lineage>
        <taxon>Eukaryota</taxon>
        <taxon>Metazoa</taxon>
        <taxon>Chordata</taxon>
        <taxon>Craniata</taxon>
        <taxon>Vertebrata</taxon>
        <taxon>Euteleostomi</taxon>
        <taxon>Amphibia</taxon>
        <taxon>Batrachia</taxon>
        <taxon>Anura</taxon>
        <taxon>Pelobatoidea</taxon>
        <taxon>Megophryidae</taxon>
        <taxon>Leptobrachium</taxon>
    </lineage>
</organism>
<evidence type="ECO:0000256" key="2">
    <source>
        <dbReference type="ARBA" id="ARBA00009222"/>
    </source>
</evidence>
<proteinExistence type="inferred from homology"/>
<dbReference type="PANTHER" id="PTHR10505:SF4">
    <property type="entry name" value="ISLET AMYLOID POLYPEPTIDE"/>
    <property type="match status" value="1"/>
</dbReference>
<feature type="chain" id="PRO_5034683008" evidence="7">
    <location>
        <begin position="23"/>
        <end position="131"/>
    </location>
</feature>
<dbReference type="Proteomes" id="UP000694569">
    <property type="component" value="Unplaced"/>
</dbReference>
<accession>A0A8C5MPB4</accession>
<evidence type="ECO:0000313" key="9">
    <source>
        <dbReference type="Ensembl" id="ENSLLEP00000016958.1"/>
    </source>
</evidence>
<dbReference type="InterPro" id="IPR021116">
    <property type="entry name" value="Calcitonin/adrenomedullin"/>
</dbReference>
<evidence type="ECO:0000313" key="10">
    <source>
        <dbReference type="Proteomes" id="UP000694569"/>
    </source>
</evidence>
<feature type="signal peptide" evidence="7">
    <location>
        <begin position="1"/>
        <end position="22"/>
    </location>
</feature>
<gene>
    <name evidence="9" type="primary">IAPP</name>
</gene>
<dbReference type="AlphaFoldDB" id="A0A8C5MPB4"/>
<reference evidence="9" key="2">
    <citation type="submission" date="2025-09" db="UniProtKB">
        <authorList>
            <consortium name="Ensembl"/>
        </authorList>
    </citation>
    <scope>IDENTIFICATION</scope>
</reference>
<dbReference type="InterPro" id="IPR001693">
    <property type="entry name" value="Calcitonin_peptide-like"/>
</dbReference>
<dbReference type="InterPro" id="IPR000443">
    <property type="entry name" value="IAPP"/>
</dbReference>
<dbReference type="GeneTree" id="ENSGT00510000048671"/>
<keyword evidence="10" id="KW-1185">Reference proteome</keyword>
<dbReference type="SMART" id="SM00113">
    <property type="entry name" value="CALCITONIN"/>
    <property type="match status" value="1"/>
</dbReference>
<protein>
    <submittedName>
        <fullName evidence="9">Islet amyloid polypeptide</fullName>
    </submittedName>
</protein>
<dbReference type="Ensembl" id="ENSLLET00000017603.1">
    <property type="protein sequence ID" value="ENSLLEP00000016958.1"/>
    <property type="gene ID" value="ENSLLEG00000010771.1"/>
</dbReference>
<reference evidence="9" key="1">
    <citation type="submission" date="2025-08" db="UniProtKB">
        <authorList>
            <consortium name="Ensembl"/>
        </authorList>
    </citation>
    <scope>IDENTIFICATION</scope>
</reference>
<comment type="similarity">
    <text evidence="2">Belongs to the calcitonin family.</text>
</comment>
<dbReference type="Pfam" id="PF00214">
    <property type="entry name" value="Calc_CGRP_IAPP"/>
    <property type="match status" value="1"/>
</dbReference>